<feature type="transmembrane region" description="Helical" evidence="1">
    <location>
        <begin position="433"/>
        <end position="454"/>
    </location>
</feature>
<dbReference type="Proteomes" id="UP000005408">
    <property type="component" value="Unassembled WGS sequence"/>
</dbReference>
<reference evidence="2" key="1">
    <citation type="submission" date="2022-08" db="UniProtKB">
        <authorList>
            <consortium name="EnsemblMetazoa"/>
        </authorList>
    </citation>
    <scope>IDENTIFICATION</scope>
    <source>
        <strain evidence="2">05x7-T-G4-1.051#20</strain>
    </source>
</reference>
<feature type="transmembrane region" description="Helical" evidence="1">
    <location>
        <begin position="94"/>
        <end position="115"/>
    </location>
</feature>
<sequence length="521" mass="59265">MNFTGLNFSSDLVRETNRVYSSELLTFVSVFLLLFLGVGAVNGVLFIQYRKRTIKLLDVFLLVIYAEITSFASILSLILFLFEATSQYSDLVRSLSFPFLINCFCLIQAIILRLTRLDVKPIQYNGIKCVFLSSVGMVLIAIIVQALGFLTIFDRDLVNILLDVSFICYAVYHIFCFLFSAAKLIKYTKELRNVKREISIHTLSKRNYSSRESSIKRVKAPRLRNCGNLVKLVSDSESSECLTEQTKSSMMEYYICKHVSPYRMVSKSSPCKFTKEAECKRGKAKQKSDTNLFYEQSDDIFTSSKIPKDYDVLACRRKGHRSMSFPREGSDLVQMTLRIPRSCCNLNKFDTLTVSDHMDFKRTISPASSNSSGITRISKRNIGSGYVADSEVISANSEFSDKSQANEMQSPFLSTLPNSLSFLSFYRVQQGRLLYRLLYICYAMTTFLGVSSLVKICRIQKFWGQDVNTDFPDQLTIRCFDRVMDVGIVVLTTAAVRLVVQHRTHRKRKNGVSKTESNSAT</sequence>
<dbReference type="OrthoDB" id="10066605at2759"/>
<feature type="transmembrane region" description="Helical" evidence="1">
    <location>
        <begin position="164"/>
        <end position="185"/>
    </location>
</feature>
<keyword evidence="1" id="KW-1133">Transmembrane helix</keyword>
<feature type="transmembrane region" description="Helical" evidence="1">
    <location>
        <begin position="59"/>
        <end position="82"/>
    </location>
</feature>
<evidence type="ECO:0000256" key="1">
    <source>
        <dbReference type="SAM" id="Phobius"/>
    </source>
</evidence>
<keyword evidence="1" id="KW-0472">Membrane</keyword>
<accession>A0A8W8K0W3</accession>
<dbReference type="AlphaFoldDB" id="A0A8W8K0W3"/>
<evidence type="ECO:0000313" key="2">
    <source>
        <dbReference type="EnsemblMetazoa" id="G21923.1:cds"/>
    </source>
</evidence>
<dbReference type="OMA" id="FPFLINC"/>
<organism evidence="2 3">
    <name type="scientific">Magallana gigas</name>
    <name type="common">Pacific oyster</name>
    <name type="synonym">Crassostrea gigas</name>
    <dbReference type="NCBI Taxonomy" id="29159"/>
    <lineage>
        <taxon>Eukaryota</taxon>
        <taxon>Metazoa</taxon>
        <taxon>Spiralia</taxon>
        <taxon>Lophotrochozoa</taxon>
        <taxon>Mollusca</taxon>
        <taxon>Bivalvia</taxon>
        <taxon>Autobranchia</taxon>
        <taxon>Pteriomorphia</taxon>
        <taxon>Ostreida</taxon>
        <taxon>Ostreoidea</taxon>
        <taxon>Ostreidae</taxon>
        <taxon>Magallana</taxon>
    </lineage>
</organism>
<protein>
    <submittedName>
        <fullName evidence="2">Uncharacterized protein</fullName>
    </submittedName>
</protein>
<feature type="transmembrane region" description="Helical" evidence="1">
    <location>
        <begin position="127"/>
        <end position="152"/>
    </location>
</feature>
<proteinExistence type="predicted"/>
<dbReference type="EnsemblMetazoa" id="G21923.1">
    <property type="protein sequence ID" value="G21923.1:cds"/>
    <property type="gene ID" value="G21923"/>
</dbReference>
<feature type="transmembrane region" description="Helical" evidence="1">
    <location>
        <begin position="24"/>
        <end position="47"/>
    </location>
</feature>
<keyword evidence="1" id="KW-0812">Transmembrane</keyword>
<evidence type="ECO:0000313" key="3">
    <source>
        <dbReference type="Proteomes" id="UP000005408"/>
    </source>
</evidence>
<name>A0A8W8K0W3_MAGGI</name>
<keyword evidence="3" id="KW-1185">Reference proteome</keyword>
<feature type="transmembrane region" description="Helical" evidence="1">
    <location>
        <begin position="483"/>
        <end position="500"/>
    </location>
</feature>